<proteinExistence type="predicted"/>
<accession>A0AA40A7R4</accession>
<evidence type="ECO:0008006" key="3">
    <source>
        <dbReference type="Google" id="ProtNLM"/>
    </source>
</evidence>
<feature type="non-terminal residue" evidence="1">
    <location>
        <position position="1"/>
    </location>
</feature>
<feature type="non-terminal residue" evidence="1">
    <location>
        <position position="121"/>
    </location>
</feature>
<organism evidence="1 2">
    <name type="scientific">Lasiosphaeris hirsuta</name>
    <dbReference type="NCBI Taxonomy" id="260670"/>
    <lineage>
        <taxon>Eukaryota</taxon>
        <taxon>Fungi</taxon>
        <taxon>Dikarya</taxon>
        <taxon>Ascomycota</taxon>
        <taxon>Pezizomycotina</taxon>
        <taxon>Sordariomycetes</taxon>
        <taxon>Sordariomycetidae</taxon>
        <taxon>Sordariales</taxon>
        <taxon>Lasiosphaeriaceae</taxon>
        <taxon>Lasiosphaeris</taxon>
    </lineage>
</organism>
<reference evidence="1" key="1">
    <citation type="submission" date="2023-06" db="EMBL/GenBank/DDBJ databases">
        <title>Genome-scale phylogeny and comparative genomics of the fungal order Sordariales.</title>
        <authorList>
            <consortium name="Lawrence Berkeley National Laboratory"/>
            <person name="Hensen N."/>
            <person name="Bonometti L."/>
            <person name="Westerberg I."/>
            <person name="Brannstrom I.O."/>
            <person name="Guillou S."/>
            <person name="Cros-Aarteil S."/>
            <person name="Calhoun S."/>
            <person name="Haridas S."/>
            <person name="Kuo A."/>
            <person name="Mondo S."/>
            <person name="Pangilinan J."/>
            <person name="Riley R."/>
            <person name="Labutti K."/>
            <person name="Andreopoulos B."/>
            <person name="Lipzen A."/>
            <person name="Chen C."/>
            <person name="Yanf M."/>
            <person name="Daum C."/>
            <person name="Ng V."/>
            <person name="Clum A."/>
            <person name="Steindorff A."/>
            <person name="Ohm R."/>
            <person name="Martin F."/>
            <person name="Silar P."/>
            <person name="Natvig D."/>
            <person name="Lalanne C."/>
            <person name="Gautier V."/>
            <person name="Ament-Velasquez S.L."/>
            <person name="Kruys A."/>
            <person name="Hutchinson M.I."/>
            <person name="Powell A.J."/>
            <person name="Barry K."/>
            <person name="Miller A.N."/>
            <person name="Grigoriev I.V."/>
            <person name="Debuchy R."/>
            <person name="Gladieux P."/>
            <person name="Thoren M.H."/>
            <person name="Johannesson H."/>
        </authorList>
    </citation>
    <scope>NUCLEOTIDE SEQUENCE</scope>
    <source>
        <strain evidence="1">SMH4607-1</strain>
    </source>
</reference>
<sequence>STMQIQALLNTTNIHNSPCVERFYRLNTSIQRRPSQPSFKTYSKVLTRDEKLEIRTLRRHNKWSYITIAKATGKTVRQVQDALGGPLTPRRRQAGRKPLIRTPEKRRLEQLLLSDPLYRRL</sequence>
<gene>
    <name evidence="1" type="ORF">B0H67DRAFT_452812</name>
</gene>
<dbReference type="Proteomes" id="UP001172102">
    <property type="component" value="Unassembled WGS sequence"/>
</dbReference>
<name>A0AA40A7R4_9PEZI</name>
<protein>
    <recommendedName>
        <fullName evidence="3">Transposase IS30-like HTH domain-containing protein</fullName>
    </recommendedName>
</protein>
<dbReference type="AlphaFoldDB" id="A0AA40A7R4"/>
<evidence type="ECO:0000313" key="2">
    <source>
        <dbReference type="Proteomes" id="UP001172102"/>
    </source>
</evidence>
<dbReference type="EMBL" id="JAUKUA010000005">
    <property type="protein sequence ID" value="KAK0710873.1"/>
    <property type="molecule type" value="Genomic_DNA"/>
</dbReference>
<evidence type="ECO:0000313" key="1">
    <source>
        <dbReference type="EMBL" id="KAK0710873.1"/>
    </source>
</evidence>
<keyword evidence="2" id="KW-1185">Reference proteome</keyword>
<comment type="caution">
    <text evidence="1">The sequence shown here is derived from an EMBL/GenBank/DDBJ whole genome shotgun (WGS) entry which is preliminary data.</text>
</comment>